<dbReference type="STRING" id="493475.GARC_2977"/>
<name>K6Z923_9ALTE</name>
<dbReference type="AlphaFoldDB" id="K6Z923"/>
<evidence type="ECO:0000313" key="1">
    <source>
        <dbReference type="EMBL" id="GAC19940.1"/>
    </source>
</evidence>
<proteinExistence type="predicted"/>
<comment type="caution">
    <text evidence="1">The sequence shown here is derived from an EMBL/GenBank/DDBJ whole genome shotgun (WGS) entry which is preliminary data.</text>
</comment>
<keyword evidence="2" id="KW-1185">Reference proteome</keyword>
<gene>
    <name evidence="1" type="ORF">GARC_2977</name>
</gene>
<organism evidence="1 2">
    <name type="scientific">Paraglaciecola arctica BSs20135</name>
    <dbReference type="NCBI Taxonomy" id="493475"/>
    <lineage>
        <taxon>Bacteria</taxon>
        <taxon>Pseudomonadati</taxon>
        <taxon>Pseudomonadota</taxon>
        <taxon>Gammaproteobacteria</taxon>
        <taxon>Alteromonadales</taxon>
        <taxon>Alteromonadaceae</taxon>
        <taxon>Paraglaciecola</taxon>
    </lineage>
</organism>
<reference evidence="1 2" key="1">
    <citation type="journal article" date="2017" name="Antonie Van Leeuwenhoek">
        <title>Rhizobium rhizosphaerae sp. nov., a novel species isolated from rice rhizosphere.</title>
        <authorList>
            <person name="Zhao J.J."/>
            <person name="Zhang J."/>
            <person name="Zhang R.J."/>
            <person name="Zhang C.W."/>
            <person name="Yin H.Q."/>
            <person name="Zhang X.X."/>
        </authorList>
    </citation>
    <scope>NUCLEOTIDE SEQUENCE [LARGE SCALE GENOMIC DNA]</scope>
    <source>
        <strain evidence="1 2">BSs20135</strain>
    </source>
</reference>
<sequence length="58" mass="6645">MPEKAVGFLMNQRLPQIEFCLKSTTYVFIDFFATVFSTTVRLVSILETAINSIDVIER</sequence>
<dbReference type="EMBL" id="BAEO01000043">
    <property type="protein sequence ID" value="GAC19940.1"/>
    <property type="molecule type" value="Genomic_DNA"/>
</dbReference>
<dbReference type="Proteomes" id="UP000006327">
    <property type="component" value="Unassembled WGS sequence"/>
</dbReference>
<protein>
    <submittedName>
        <fullName evidence="1">Uncharacterized protein</fullName>
    </submittedName>
</protein>
<evidence type="ECO:0000313" key="2">
    <source>
        <dbReference type="Proteomes" id="UP000006327"/>
    </source>
</evidence>
<accession>K6Z923</accession>